<dbReference type="Gene3D" id="3.40.50.300">
    <property type="entry name" value="P-loop containing nucleotide triphosphate hydrolases"/>
    <property type="match status" value="1"/>
</dbReference>
<name>A0A1I6UV90_9RHOB</name>
<evidence type="ECO:0000313" key="2">
    <source>
        <dbReference type="Proteomes" id="UP000199392"/>
    </source>
</evidence>
<dbReference type="Pfam" id="PF13671">
    <property type="entry name" value="AAA_33"/>
    <property type="match status" value="1"/>
</dbReference>
<dbReference type="InterPro" id="IPR027417">
    <property type="entry name" value="P-loop_NTPase"/>
</dbReference>
<dbReference type="Proteomes" id="UP000199392">
    <property type="component" value="Unassembled WGS sequence"/>
</dbReference>
<sequence>MFERAETLTRAGQTVILDATFTSPFMRTAAAAVAARTGVPFQGLWLTASEAVLTHRVRAGTGDASDADVAVLGAQLAGDLGEMLWDAVDASGTPKTVRDKAQQFLRRCGA</sequence>
<gene>
    <name evidence="1" type="ORF">SAMN04488050_10933</name>
</gene>
<evidence type="ECO:0000313" key="1">
    <source>
        <dbReference type="EMBL" id="SFT05388.1"/>
    </source>
</evidence>
<keyword evidence="2" id="KW-1185">Reference proteome</keyword>
<dbReference type="EMBL" id="FOZW01000009">
    <property type="protein sequence ID" value="SFT05388.1"/>
    <property type="molecule type" value="Genomic_DNA"/>
</dbReference>
<dbReference type="STRING" id="311180.SAMN04488050_10933"/>
<dbReference type="AlphaFoldDB" id="A0A1I6UV90"/>
<reference evidence="2" key="1">
    <citation type="submission" date="2016-10" db="EMBL/GenBank/DDBJ databases">
        <authorList>
            <person name="Varghese N."/>
            <person name="Submissions S."/>
        </authorList>
    </citation>
    <scope>NUCLEOTIDE SEQUENCE [LARGE SCALE GENOMIC DNA]</scope>
    <source>
        <strain evidence="2">DSM 26894</strain>
    </source>
</reference>
<proteinExistence type="predicted"/>
<organism evidence="1 2">
    <name type="scientific">Alloyangia pacifica</name>
    <dbReference type="NCBI Taxonomy" id="311180"/>
    <lineage>
        <taxon>Bacteria</taxon>
        <taxon>Pseudomonadati</taxon>
        <taxon>Pseudomonadota</taxon>
        <taxon>Alphaproteobacteria</taxon>
        <taxon>Rhodobacterales</taxon>
        <taxon>Roseobacteraceae</taxon>
        <taxon>Alloyangia</taxon>
    </lineage>
</organism>
<protein>
    <submittedName>
        <fullName evidence="1">AAA domain-containing protein</fullName>
    </submittedName>
</protein>
<accession>A0A1I6UV90</accession>